<feature type="transmembrane region" description="Helical" evidence="12">
    <location>
        <begin position="169"/>
        <end position="189"/>
    </location>
</feature>
<evidence type="ECO:0008006" key="15">
    <source>
        <dbReference type="Google" id="ProtNLM"/>
    </source>
</evidence>
<dbReference type="OrthoDB" id="1726137at2759"/>
<evidence type="ECO:0000256" key="11">
    <source>
        <dbReference type="ARBA" id="ARBA00048044"/>
    </source>
</evidence>
<feature type="transmembrane region" description="Helical" evidence="12">
    <location>
        <begin position="404"/>
        <end position="424"/>
    </location>
</feature>
<sequence>MLNQHRILNKIFFNTFKCNKLFKYSYNDLSYNHLFKFSNRTNTTENSHIFRFTPTNFLNFNTYRFFNTLVESKVVVESQLVNPGFEKKVGWWLIGCSGLTAFIMGFGAYVRLNESGLSMIDWSFLGLPLPKDDETWNVEFDKYKKTPEYKSVHYGINLEEYKNIFLKEWLHRMLGRASGAFFGIGALYFTLRRALKPKGHLLLLGIGSIGVFQAFVGKWMVESGFFEPKTENKTPRVSPYRLCFHFLNAMAIYSLCLYNSLNLLFGSLKSVPITNDLLKIKSLTRTTAVLTLLTMAYGTFVAGNDSGLVYNTWPLMDGNIIPPELYKVSSWRQYFENDALVQFNHRNLAYLTVLSAVSLVVSAKRANVHRSVKKISMGVLHASLLQALIGIVTLLYQVPLHGALTHHVNAVALWSVILALLRVAK</sequence>
<evidence type="ECO:0000256" key="5">
    <source>
        <dbReference type="ARBA" id="ARBA00022989"/>
    </source>
</evidence>
<evidence type="ECO:0000256" key="2">
    <source>
        <dbReference type="ARBA" id="ARBA00004141"/>
    </source>
</evidence>
<comment type="catalytic activity">
    <reaction evidence="11">
        <text>Fe(II)-heme o + 2 A + H2O = Fe(II)-heme a + 2 AH2</text>
        <dbReference type="Rhea" id="RHEA:63388"/>
        <dbReference type="ChEBI" id="CHEBI:13193"/>
        <dbReference type="ChEBI" id="CHEBI:15377"/>
        <dbReference type="ChEBI" id="CHEBI:17499"/>
        <dbReference type="ChEBI" id="CHEBI:60530"/>
        <dbReference type="ChEBI" id="CHEBI:61715"/>
        <dbReference type="EC" id="1.17.99.9"/>
    </reaction>
    <physiologicalReaction direction="left-to-right" evidence="11">
        <dbReference type="Rhea" id="RHEA:63389"/>
    </physiologicalReaction>
</comment>
<evidence type="ECO:0000256" key="12">
    <source>
        <dbReference type="SAM" id="Phobius"/>
    </source>
</evidence>
<comment type="pathway">
    <text evidence="10">Porphyrin-containing compound metabolism; heme A biosynthesis; heme A from heme O: step 1/1.</text>
</comment>
<dbReference type="GO" id="GO:0016653">
    <property type="term" value="F:oxidoreductase activity, acting on NAD(P)H, heme protein as acceptor"/>
    <property type="evidence" value="ECO:0007669"/>
    <property type="project" value="TreeGrafter"/>
</dbReference>
<comment type="cofactor">
    <cofactor evidence="1">
        <name>heme b</name>
        <dbReference type="ChEBI" id="CHEBI:60344"/>
    </cofactor>
</comment>
<organism evidence="13 14">
    <name type="scientific">Theileria orientalis</name>
    <dbReference type="NCBI Taxonomy" id="68886"/>
    <lineage>
        <taxon>Eukaryota</taxon>
        <taxon>Sar</taxon>
        <taxon>Alveolata</taxon>
        <taxon>Apicomplexa</taxon>
        <taxon>Aconoidasida</taxon>
        <taxon>Piroplasmida</taxon>
        <taxon>Theileriidae</taxon>
        <taxon>Theileria</taxon>
    </lineage>
</organism>
<dbReference type="PANTHER" id="PTHR23289">
    <property type="entry name" value="CYTOCHROME C OXIDASE ASSEMBLY PROTEIN COX15"/>
    <property type="match status" value="1"/>
</dbReference>
<dbReference type="EMBL" id="CP056066">
    <property type="protein sequence ID" value="UKJ88717.2"/>
    <property type="molecule type" value="Genomic_DNA"/>
</dbReference>
<keyword evidence="4" id="KW-0479">Metal-binding</keyword>
<feature type="transmembrane region" description="Helical" evidence="12">
    <location>
        <begin position="282"/>
        <end position="303"/>
    </location>
</feature>
<keyword evidence="8" id="KW-0350">Heme biosynthesis</keyword>
<dbReference type="Pfam" id="PF02628">
    <property type="entry name" value="COX15-CtaA"/>
    <property type="match status" value="1"/>
</dbReference>
<keyword evidence="5 12" id="KW-1133">Transmembrane helix</keyword>
<feature type="transmembrane region" description="Helical" evidence="12">
    <location>
        <begin position="89"/>
        <end position="110"/>
    </location>
</feature>
<protein>
    <recommendedName>
        <fullName evidence="15">Cytochrome c oxidase assembly protein</fullName>
    </recommendedName>
</protein>
<feature type="transmembrane region" description="Helical" evidence="12">
    <location>
        <begin position="348"/>
        <end position="366"/>
    </location>
</feature>
<feature type="transmembrane region" description="Helical" evidence="12">
    <location>
        <begin position="378"/>
        <end position="398"/>
    </location>
</feature>
<evidence type="ECO:0000313" key="14">
    <source>
        <dbReference type="Proteomes" id="UP000244803"/>
    </source>
</evidence>
<dbReference type="Proteomes" id="UP000244803">
    <property type="component" value="Chromosome 3"/>
</dbReference>
<evidence type="ECO:0000256" key="7">
    <source>
        <dbReference type="ARBA" id="ARBA00023004"/>
    </source>
</evidence>
<dbReference type="GO" id="GO:0006784">
    <property type="term" value="P:heme A biosynthetic process"/>
    <property type="evidence" value="ECO:0007669"/>
    <property type="project" value="InterPro"/>
</dbReference>
<dbReference type="AlphaFoldDB" id="A0A976M7Q7"/>
<dbReference type="GO" id="GO:0005743">
    <property type="term" value="C:mitochondrial inner membrane"/>
    <property type="evidence" value="ECO:0007669"/>
    <property type="project" value="TreeGrafter"/>
</dbReference>
<feature type="transmembrane region" description="Helical" evidence="12">
    <location>
        <begin position="239"/>
        <end position="261"/>
    </location>
</feature>
<keyword evidence="7" id="KW-0408">Iron</keyword>
<evidence type="ECO:0000256" key="10">
    <source>
        <dbReference type="ARBA" id="ARBA00044501"/>
    </source>
</evidence>
<dbReference type="InterPro" id="IPR003780">
    <property type="entry name" value="COX15/CtaA_fam"/>
</dbReference>
<keyword evidence="6" id="KW-0560">Oxidoreductase</keyword>
<evidence type="ECO:0000256" key="6">
    <source>
        <dbReference type="ARBA" id="ARBA00023002"/>
    </source>
</evidence>
<evidence type="ECO:0000256" key="3">
    <source>
        <dbReference type="ARBA" id="ARBA00022692"/>
    </source>
</evidence>
<dbReference type="PANTHER" id="PTHR23289:SF2">
    <property type="entry name" value="CYTOCHROME C OXIDASE ASSEMBLY PROTEIN COX15 HOMOLOG"/>
    <property type="match status" value="1"/>
</dbReference>
<keyword evidence="9 12" id="KW-0472">Membrane</keyword>
<comment type="subcellular location">
    <subcellularLocation>
        <location evidence="2">Membrane</location>
        <topology evidence="2">Multi-pass membrane protein</topology>
    </subcellularLocation>
</comment>
<proteinExistence type="predicted"/>
<reference evidence="13" key="1">
    <citation type="submission" date="2022-07" db="EMBL/GenBank/DDBJ databases">
        <title>Evaluation of T. orientalis genome assembly methods using nanopore sequencing and analysis of variation between genomes.</title>
        <authorList>
            <person name="Yam J."/>
            <person name="Micallef M.L."/>
            <person name="Liu M."/>
            <person name="Djordjevic S.P."/>
            <person name="Bogema D.R."/>
            <person name="Jenkins C."/>
        </authorList>
    </citation>
    <scope>NUCLEOTIDE SEQUENCE</scope>
    <source>
        <strain evidence="13">Fish Creek</strain>
    </source>
</reference>
<gene>
    <name evidence="13" type="ORF">MACJ_001961</name>
</gene>
<evidence type="ECO:0000256" key="8">
    <source>
        <dbReference type="ARBA" id="ARBA00023133"/>
    </source>
</evidence>
<feature type="transmembrane region" description="Helical" evidence="12">
    <location>
        <begin position="201"/>
        <end position="219"/>
    </location>
</feature>
<evidence type="ECO:0000256" key="1">
    <source>
        <dbReference type="ARBA" id="ARBA00001970"/>
    </source>
</evidence>
<evidence type="ECO:0000313" key="13">
    <source>
        <dbReference type="EMBL" id="UKJ88717.2"/>
    </source>
</evidence>
<name>A0A976M7Q7_THEOR</name>
<evidence type="ECO:0000256" key="9">
    <source>
        <dbReference type="ARBA" id="ARBA00023136"/>
    </source>
</evidence>
<accession>A0A976M7Q7</accession>
<keyword evidence="3 12" id="KW-0812">Transmembrane</keyword>
<dbReference type="GO" id="GO:0120547">
    <property type="term" value="F:heme A synthase activity"/>
    <property type="evidence" value="ECO:0007669"/>
    <property type="project" value="UniProtKB-EC"/>
</dbReference>
<dbReference type="GO" id="GO:0046872">
    <property type="term" value="F:metal ion binding"/>
    <property type="evidence" value="ECO:0007669"/>
    <property type="project" value="UniProtKB-KW"/>
</dbReference>
<evidence type="ECO:0000256" key="4">
    <source>
        <dbReference type="ARBA" id="ARBA00022723"/>
    </source>
</evidence>
<dbReference type="InterPro" id="IPR023754">
    <property type="entry name" value="HemeA_Synthase_type2"/>
</dbReference>